<dbReference type="AlphaFoldDB" id="A0A5N5F8K1"/>
<name>A0A5N5F8K1_9ROSA</name>
<organism evidence="1 2">
    <name type="scientific">Pyrus ussuriensis x Pyrus communis</name>
    <dbReference type="NCBI Taxonomy" id="2448454"/>
    <lineage>
        <taxon>Eukaryota</taxon>
        <taxon>Viridiplantae</taxon>
        <taxon>Streptophyta</taxon>
        <taxon>Embryophyta</taxon>
        <taxon>Tracheophyta</taxon>
        <taxon>Spermatophyta</taxon>
        <taxon>Magnoliopsida</taxon>
        <taxon>eudicotyledons</taxon>
        <taxon>Gunneridae</taxon>
        <taxon>Pentapetalae</taxon>
        <taxon>rosids</taxon>
        <taxon>fabids</taxon>
        <taxon>Rosales</taxon>
        <taxon>Rosaceae</taxon>
        <taxon>Amygdaloideae</taxon>
        <taxon>Maleae</taxon>
        <taxon>Pyrus</taxon>
    </lineage>
</organism>
<comment type="caution">
    <text evidence="1">The sequence shown here is derived from an EMBL/GenBank/DDBJ whole genome shotgun (WGS) entry which is preliminary data.</text>
</comment>
<accession>A0A5N5F8K1</accession>
<evidence type="ECO:0000313" key="2">
    <source>
        <dbReference type="Proteomes" id="UP000327157"/>
    </source>
</evidence>
<keyword evidence="2" id="KW-1185">Reference proteome</keyword>
<dbReference type="Proteomes" id="UP000327157">
    <property type="component" value="Chromosome 13"/>
</dbReference>
<reference evidence="2" key="2">
    <citation type="submission" date="2019-10" db="EMBL/GenBank/DDBJ databases">
        <title>A de novo genome assembly of a pear dwarfing rootstock.</title>
        <authorList>
            <person name="Wang F."/>
            <person name="Wang J."/>
            <person name="Li S."/>
            <person name="Zhang Y."/>
            <person name="Fang M."/>
            <person name="Ma L."/>
            <person name="Zhao Y."/>
            <person name="Jiang S."/>
        </authorList>
    </citation>
    <scope>NUCLEOTIDE SEQUENCE [LARGE SCALE GENOMIC DNA]</scope>
</reference>
<protein>
    <submittedName>
        <fullName evidence="1">Scarecrow-like protein 22</fullName>
    </submittedName>
</protein>
<sequence length="111" mass="11874">MASLLTSVDKTTLLAVEILSGVGPATLKLQSIQSGWLEAVTGSGERMAERCGLGFAGLEFSNGATMAAIDEISSCEKNNVAGEDHQCSSCCLWIPWGHRAWSRGPRPWFNC</sequence>
<reference evidence="1 2" key="1">
    <citation type="submission" date="2019-09" db="EMBL/GenBank/DDBJ databases">
        <authorList>
            <person name="Ou C."/>
        </authorList>
    </citation>
    <scope>NUCLEOTIDE SEQUENCE [LARGE SCALE GENOMIC DNA]</scope>
    <source>
        <strain evidence="1">S2</strain>
        <tissue evidence="1">Leaf</tissue>
    </source>
</reference>
<gene>
    <name evidence="1" type="ORF">D8674_009650</name>
</gene>
<reference evidence="1 2" key="3">
    <citation type="submission" date="2019-11" db="EMBL/GenBank/DDBJ databases">
        <title>A de novo genome assembly of a pear dwarfing rootstock.</title>
        <authorList>
            <person name="Wang F."/>
            <person name="Wang J."/>
            <person name="Li S."/>
            <person name="Zhang Y."/>
            <person name="Fang M."/>
            <person name="Ma L."/>
            <person name="Zhao Y."/>
            <person name="Jiang S."/>
        </authorList>
    </citation>
    <scope>NUCLEOTIDE SEQUENCE [LARGE SCALE GENOMIC DNA]</scope>
    <source>
        <strain evidence="1">S2</strain>
        <tissue evidence="1">Leaf</tissue>
    </source>
</reference>
<evidence type="ECO:0000313" key="1">
    <source>
        <dbReference type="EMBL" id="KAB2599379.1"/>
    </source>
</evidence>
<dbReference type="EMBL" id="SMOL01000753">
    <property type="protein sequence ID" value="KAB2599379.1"/>
    <property type="molecule type" value="Genomic_DNA"/>
</dbReference>
<proteinExistence type="predicted"/>